<keyword evidence="1" id="KW-0175">Coiled coil</keyword>
<feature type="region of interest" description="Disordered" evidence="2">
    <location>
        <begin position="1"/>
        <end position="171"/>
    </location>
</feature>
<dbReference type="OrthoDB" id="6159439at2759"/>
<dbReference type="Proteomes" id="UP000235371">
    <property type="component" value="Unassembled WGS sequence"/>
</dbReference>
<dbReference type="AlphaFoldDB" id="A0A2J6TCD4"/>
<evidence type="ECO:0000256" key="1">
    <source>
        <dbReference type="SAM" id="Coils"/>
    </source>
</evidence>
<name>A0A2J6TCD4_9HELO</name>
<gene>
    <name evidence="3" type="ORF">K444DRAFT_721057</name>
</gene>
<reference evidence="3 4" key="1">
    <citation type="submission" date="2016-04" db="EMBL/GenBank/DDBJ databases">
        <title>A degradative enzymes factory behind the ericoid mycorrhizal symbiosis.</title>
        <authorList>
            <consortium name="DOE Joint Genome Institute"/>
            <person name="Martino E."/>
            <person name="Morin E."/>
            <person name="Grelet G."/>
            <person name="Kuo A."/>
            <person name="Kohler A."/>
            <person name="Daghino S."/>
            <person name="Barry K."/>
            <person name="Choi C."/>
            <person name="Cichocki N."/>
            <person name="Clum A."/>
            <person name="Copeland A."/>
            <person name="Hainaut M."/>
            <person name="Haridas S."/>
            <person name="Labutti K."/>
            <person name="Lindquist E."/>
            <person name="Lipzen A."/>
            <person name="Khouja H.-R."/>
            <person name="Murat C."/>
            <person name="Ohm R."/>
            <person name="Olson A."/>
            <person name="Spatafora J."/>
            <person name="Veneault-Fourrey C."/>
            <person name="Henrissat B."/>
            <person name="Grigoriev I."/>
            <person name="Martin F."/>
            <person name="Perotto S."/>
        </authorList>
    </citation>
    <scope>NUCLEOTIDE SEQUENCE [LARGE SCALE GENOMIC DNA]</scope>
    <source>
        <strain evidence="3 4">E</strain>
    </source>
</reference>
<dbReference type="InParanoid" id="A0A2J6TCD4"/>
<feature type="region of interest" description="Disordered" evidence="2">
    <location>
        <begin position="369"/>
        <end position="398"/>
    </location>
</feature>
<feature type="compositionally biased region" description="Polar residues" evidence="2">
    <location>
        <begin position="1"/>
        <end position="36"/>
    </location>
</feature>
<keyword evidence="4" id="KW-1185">Reference proteome</keyword>
<protein>
    <submittedName>
        <fullName evidence="3">Uncharacterized protein</fullName>
    </submittedName>
</protein>
<dbReference type="GeneID" id="36596584"/>
<evidence type="ECO:0000313" key="3">
    <source>
        <dbReference type="EMBL" id="PMD60681.1"/>
    </source>
</evidence>
<accession>A0A2J6TCD4</accession>
<feature type="compositionally biased region" description="Low complexity" evidence="2">
    <location>
        <begin position="112"/>
        <end position="132"/>
    </location>
</feature>
<evidence type="ECO:0000313" key="4">
    <source>
        <dbReference type="Proteomes" id="UP000235371"/>
    </source>
</evidence>
<feature type="compositionally biased region" description="Low complexity" evidence="2">
    <location>
        <begin position="141"/>
        <end position="156"/>
    </location>
</feature>
<dbReference type="EMBL" id="KZ613788">
    <property type="protein sequence ID" value="PMD60681.1"/>
    <property type="molecule type" value="Genomic_DNA"/>
</dbReference>
<evidence type="ECO:0000256" key="2">
    <source>
        <dbReference type="SAM" id="MobiDB-lite"/>
    </source>
</evidence>
<sequence>MTRSASICGDTTSKGIGLQSLRSTSIHPEIAFTQSTMRDDSEPPPSYSASAGYHLRPEDLPRNETVASSNSHLGISNPSDHRPFNSGPSDLFASHKSEHSRRSSANYRPITSISCPNGSSPSSSVTPHFSQSGSSHLGMKPSTSCCPSSTMTSASARPMPAMTSTSDEKNNETVKQLISKNPDLRNSIYSFLGSTIVALEAQRPEDLKTKDVKIDGLQKQLLDAMKYGNEEARKVEKLELELKLATENGLSQARALEDLQKKLQKQEEVEKNIRKGNLALHRELDPLKPENARLKNQLKDAEKEIRNLTERVDYQNQRLEIYGQKTRNTELKALQMETVLEKLERENHSLVLKGEQMSGRLLAVAEQWHEPNPAKRNRQTSEMLDDGERLKRFSRMTR</sequence>
<organism evidence="3 4">
    <name type="scientific">Hyaloscypha bicolor E</name>
    <dbReference type="NCBI Taxonomy" id="1095630"/>
    <lineage>
        <taxon>Eukaryota</taxon>
        <taxon>Fungi</taxon>
        <taxon>Dikarya</taxon>
        <taxon>Ascomycota</taxon>
        <taxon>Pezizomycotina</taxon>
        <taxon>Leotiomycetes</taxon>
        <taxon>Helotiales</taxon>
        <taxon>Hyaloscyphaceae</taxon>
        <taxon>Hyaloscypha</taxon>
        <taxon>Hyaloscypha bicolor</taxon>
    </lineage>
</organism>
<dbReference type="RefSeq" id="XP_024737585.1">
    <property type="nucleotide sequence ID" value="XM_024888508.1"/>
</dbReference>
<feature type="compositionally biased region" description="Polar residues" evidence="2">
    <location>
        <begin position="65"/>
        <end position="78"/>
    </location>
</feature>
<proteinExistence type="predicted"/>
<feature type="coiled-coil region" evidence="1">
    <location>
        <begin position="228"/>
        <end position="353"/>
    </location>
</feature>
<dbReference type="STRING" id="1095630.A0A2J6TCD4"/>